<reference evidence="5" key="2">
    <citation type="submission" date="2020-04" db="EMBL/GenBank/DDBJ databases">
        <authorList>
            <consortium name="NCBI Genome Project"/>
        </authorList>
    </citation>
    <scope>NUCLEOTIDE SEQUENCE</scope>
    <source>
        <strain evidence="5">CBS 781.70</strain>
    </source>
</reference>
<organism evidence="3">
    <name type="scientific">Eremomyces bilateralis CBS 781.70</name>
    <dbReference type="NCBI Taxonomy" id="1392243"/>
    <lineage>
        <taxon>Eukaryota</taxon>
        <taxon>Fungi</taxon>
        <taxon>Dikarya</taxon>
        <taxon>Ascomycota</taxon>
        <taxon>Pezizomycotina</taxon>
        <taxon>Dothideomycetes</taxon>
        <taxon>Dothideomycetes incertae sedis</taxon>
        <taxon>Eremomycetales</taxon>
        <taxon>Eremomycetaceae</taxon>
        <taxon>Eremomyces</taxon>
    </lineage>
</organism>
<dbReference type="Proteomes" id="UP000504638">
    <property type="component" value="Unplaced"/>
</dbReference>
<gene>
    <name evidence="3 5" type="ORF">P152DRAFT_469152</name>
</gene>
<dbReference type="PANTHER" id="PTHR35043:SF7">
    <property type="entry name" value="TRANSCRIPTION FACTOR DOMAIN-CONTAINING PROTEIN"/>
    <property type="match status" value="1"/>
</dbReference>
<dbReference type="GeneID" id="54421446"/>
<feature type="transmembrane region" description="Helical" evidence="2">
    <location>
        <begin position="491"/>
        <end position="511"/>
    </location>
</feature>
<evidence type="ECO:0000256" key="1">
    <source>
        <dbReference type="SAM" id="MobiDB-lite"/>
    </source>
</evidence>
<evidence type="ECO:0000313" key="4">
    <source>
        <dbReference type="Proteomes" id="UP000504638"/>
    </source>
</evidence>
<keyword evidence="2" id="KW-0812">Transmembrane</keyword>
<evidence type="ECO:0000313" key="5">
    <source>
        <dbReference type="RefSeq" id="XP_033529789.1"/>
    </source>
</evidence>
<evidence type="ECO:0000313" key="3">
    <source>
        <dbReference type="EMBL" id="KAF1808158.1"/>
    </source>
</evidence>
<dbReference type="EMBL" id="ML975189">
    <property type="protein sequence ID" value="KAF1808158.1"/>
    <property type="molecule type" value="Genomic_DNA"/>
</dbReference>
<keyword evidence="4" id="KW-1185">Reference proteome</keyword>
<dbReference type="RefSeq" id="XP_033529789.1">
    <property type="nucleotide sequence ID" value="XM_033680876.1"/>
</dbReference>
<dbReference type="PANTHER" id="PTHR35043">
    <property type="entry name" value="TRANSCRIPTION FACTOR DOMAIN-CONTAINING PROTEIN"/>
    <property type="match status" value="1"/>
</dbReference>
<dbReference type="OrthoDB" id="3061561at2759"/>
<feature type="transmembrane region" description="Helical" evidence="2">
    <location>
        <begin position="15"/>
        <end position="34"/>
    </location>
</feature>
<feature type="transmembrane region" description="Helical" evidence="2">
    <location>
        <begin position="549"/>
        <end position="571"/>
    </location>
</feature>
<evidence type="ECO:0000256" key="2">
    <source>
        <dbReference type="SAM" id="Phobius"/>
    </source>
</evidence>
<keyword evidence="2" id="KW-0472">Membrane</keyword>
<sequence>METSGWAKEPDSRGTFSLVLSCVLTLTLCVWSALHLNVPPAGHTFRSRALVKAKWIVYGIFAPELVVATAAAQYISARWLKVEIEKDAQLRSGSPHLLPDGTECTSHTWNMTQCFYAAMGGIIATIPVGDDQMETLRVTLTVEAVRLLSFYGRLPPVLNSQVQDKSKADWLTKSIVCVQASWMIAQVIGRLADHLPVSLLEINTCGHVLCAFILFCLWWHKPLDVEAPVVLESDPSLDETLALMYMCSALSADDAITDFRCLIYVAPAEQSDARSATSPAGERTMSRDVSLAPLMTELSIGSAGSRNPGRFLGSLNDLRPGLSRPPSGGRSPGRRAMTALEYSIDENSTAIAPEHRVFFEPPYIGLSLRHGDLYCRRAFSDAKVESAHVPVSLPYLERASRAADRLWKQCKARPDYKIYYFTTSTLGTYLGETEYMVLHVLNFPSMSNLGLGQVDLHRDALRSVFAFSAAAYGGLHASAWNEFFPSTVERLFWICASLTMASSGALLWAFWMARQTWPEFDRFVSGITPGVVIGNRKEQKPWVTFAKRWALYLILGLLAVARVFIVIEAFVSLREVPKAIYDTPEWTDYLPHL</sequence>
<keyword evidence="2" id="KW-1133">Transmembrane helix</keyword>
<feature type="region of interest" description="Disordered" evidence="1">
    <location>
        <begin position="313"/>
        <end position="334"/>
    </location>
</feature>
<accession>A0A6G1FR03</accession>
<reference evidence="3 5" key="1">
    <citation type="submission" date="2020-01" db="EMBL/GenBank/DDBJ databases">
        <authorList>
            <consortium name="DOE Joint Genome Institute"/>
            <person name="Haridas S."/>
            <person name="Albert R."/>
            <person name="Binder M."/>
            <person name="Bloem J."/>
            <person name="Labutti K."/>
            <person name="Salamov A."/>
            <person name="Andreopoulos B."/>
            <person name="Baker S.E."/>
            <person name="Barry K."/>
            <person name="Bills G."/>
            <person name="Bluhm B.H."/>
            <person name="Cannon C."/>
            <person name="Castanera R."/>
            <person name="Culley D.E."/>
            <person name="Daum C."/>
            <person name="Ezra D."/>
            <person name="Gonzalez J.B."/>
            <person name="Henrissat B."/>
            <person name="Kuo A."/>
            <person name="Liang C."/>
            <person name="Lipzen A."/>
            <person name="Lutzoni F."/>
            <person name="Magnuson J."/>
            <person name="Mondo S."/>
            <person name="Nolan M."/>
            <person name="Ohm R."/>
            <person name="Pangilinan J."/>
            <person name="Park H.-J."/>
            <person name="Ramirez L."/>
            <person name="Alfaro M."/>
            <person name="Sun H."/>
            <person name="Tritt A."/>
            <person name="Yoshinaga Y."/>
            <person name="Zwiers L.-H."/>
            <person name="Turgeon B.G."/>
            <person name="Goodwin S.B."/>
            <person name="Spatafora J.W."/>
            <person name="Crous P.W."/>
            <person name="Grigoriev I.V."/>
        </authorList>
    </citation>
    <scope>NUCLEOTIDE SEQUENCE</scope>
    <source>
        <strain evidence="3 5">CBS 781.70</strain>
    </source>
</reference>
<name>A0A6G1FR03_9PEZI</name>
<feature type="transmembrane region" description="Helical" evidence="2">
    <location>
        <begin position="55"/>
        <end position="75"/>
    </location>
</feature>
<reference evidence="5" key="3">
    <citation type="submission" date="2025-04" db="UniProtKB">
        <authorList>
            <consortium name="RefSeq"/>
        </authorList>
    </citation>
    <scope>IDENTIFICATION</scope>
    <source>
        <strain evidence="5">CBS 781.70</strain>
    </source>
</reference>
<proteinExistence type="predicted"/>
<dbReference type="AlphaFoldDB" id="A0A6G1FR03"/>
<feature type="compositionally biased region" description="Low complexity" evidence="1">
    <location>
        <begin position="318"/>
        <end position="329"/>
    </location>
</feature>
<protein>
    <submittedName>
        <fullName evidence="3 5">Uncharacterized protein</fullName>
    </submittedName>
</protein>